<comment type="caution">
    <text evidence="2">The sequence shown here is derived from an EMBL/GenBank/DDBJ whole genome shotgun (WGS) entry which is preliminary data.</text>
</comment>
<dbReference type="AlphaFoldDB" id="A0A3M0JCF8"/>
<reference evidence="2 3" key="1">
    <citation type="submission" date="2018-07" db="EMBL/GenBank/DDBJ databases">
        <title>A high quality draft genome assembly of the barn swallow (H. rustica rustica).</title>
        <authorList>
            <person name="Formenti G."/>
            <person name="Chiara M."/>
            <person name="Poveda L."/>
            <person name="Francoijs K.-J."/>
            <person name="Bonisoli-Alquati A."/>
            <person name="Canova L."/>
            <person name="Gianfranceschi L."/>
            <person name="Horner D.S."/>
            <person name="Saino N."/>
        </authorList>
    </citation>
    <scope>NUCLEOTIDE SEQUENCE [LARGE SCALE GENOMIC DNA]</scope>
    <source>
        <strain evidence="2">Chelidonia</strain>
        <tissue evidence="2">Blood</tissue>
    </source>
</reference>
<sequence length="204" mass="22871">MGQDHICLSATSVDNPHMTCLMGNPYGPKGLPAKLLEIPEHTNREGASKGQSGQERSYQFVYQTKGVYTAKTWCIRIAHVEVALTTDGKPLTLPKGKFNNALASLLSDKEVTRQATLQNRAAIDYLLLLHGHRCEEFEGLCCFNLLTKDEDVHKAIQSIQGMHHTCPSMNQVAILSTSEWEEDMELEEDPEESRNPDEEELLME</sequence>
<feature type="region of interest" description="Disordered" evidence="1">
    <location>
        <begin position="180"/>
        <end position="204"/>
    </location>
</feature>
<keyword evidence="3" id="KW-1185">Reference proteome</keyword>
<dbReference type="EMBL" id="QRBI01000151">
    <property type="protein sequence ID" value="RMB98857.1"/>
    <property type="molecule type" value="Genomic_DNA"/>
</dbReference>
<dbReference type="OrthoDB" id="9838443at2759"/>
<name>A0A3M0JCF8_HIRRU</name>
<evidence type="ECO:0000313" key="2">
    <source>
        <dbReference type="EMBL" id="RMB98857.1"/>
    </source>
</evidence>
<accession>A0A3M0JCF8</accession>
<dbReference type="Gene3D" id="1.10.287.210">
    <property type="match status" value="1"/>
</dbReference>
<evidence type="ECO:0000256" key="1">
    <source>
        <dbReference type="SAM" id="MobiDB-lite"/>
    </source>
</evidence>
<organism evidence="2 3">
    <name type="scientific">Hirundo rustica rustica</name>
    <dbReference type="NCBI Taxonomy" id="333673"/>
    <lineage>
        <taxon>Eukaryota</taxon>
        <taxon>Metazoa</taxon>
        <taxon>Chordata</taxon>
        <taxon>Craniata</taxon>
        <taxon>Vertebrata</taxon>
        <taxon>Euteleostomi</taxon>
        <taxon>Archelosauria</taxon>
        <taxon>Archosauria</taxon>
        <taxon>Dinosauria</taxon>
        <taxon>Saurischia</taxon>
        <taxon>Theropoda</taxon>
        <taxon>Coelurosauria</taxon>
        <taxon>Aves</taxon>
        <taxon>Neognathae</taxon>
        <taxon>Neoaves</taxon>
        <taxon>Telluraves</taxon>
        <taxon>Australaves</taxon>
        <taxon>Passeriformes</taxon>
        <taxon>Sylvioidea</taxon>
        <taxon>Hirundinidae</taxon>
        <taxon>Hirundo</taxon>
    </lineage>
</organism>
<dbReference type="Proteomes" id="UP000269221">
    <property type="component" value="Unassembled WGS sequence"/>
</dbReference>
<evidence type="ECO:0000313" key="3">
    <source>
        <dbReference type="Proteomes" id="UP000269221"/>
    </source>
</evidence>
<protein>
    <submittedName>
        <fullName evidence="2">Uncharacterized protein</fullName>
    </submittedName>
</protein>
<dbReference type="SUPFAM" id="SSF58069">
    <property type="entry name" value="Virus ectodomain"/>
    <property type="match status" value="1"/>
</dbReference>
<gene>
    <name evidence="2" type="ORF">DUI87_24401</name>
</gene>
<proteinExistence type="predicted"/>